<accession>A0ACC0AQ33</accession>
<gene>
    <name evidence="1" type="ORF">M9H77_21683</name>
</gene>
<dbReference type="Proteomes" id="UP001060085">
    <property type="component" value="Linkage Group LG05"/>
</dbReference>
<dbReference type="EMBL" id="CM044705">
    <property type="protein sequence ID" value="KAI5662360.1"/>
    <property type="molecule type" value="Genomic_DNA"/>
</dbReference>
<name>A0ACC0AQ33_CATRO</name>
<reference evidence="2" key="1">
    <citation type="journal article" date="2023" name="Nat. Plants">
        <title>Single-cell RNA sequencing provides a high-resolution roadmap for understanding the multicellular compartmentation of specialized metabolism.</title>
        <authorList>
            <person name="Sun S."/>
            <person name="Shen X."/>
            <person name="Li Y."/>
            <person name="Li Y."/>
            <person name="Wang S."/>
            <person name="Li R."/>
            <person name="Zhang H."/>
            <person name="Shen G."/>
            <person name="Guo B."/>
            <person name="Wei J."/>
            <person name="Xu J."/>
            <person name="St-Pierre B."/>
            <person name="Chen S."/>
            <person name="Sun C."/>
        </authorList>
    </citation>
    <scope>NUCLEOTIDE SEQUENCE [LARGE SCALE GENOMIC DNA]</scope>
</reference>
<evidence type="ECO:0000313" key="1">
    <source>
        <dbReference type="EMBL" id="KAI5662360.1"/>
    </source>
</evidence>
<proteinExistence type="predicted"/>
<protein>
    <submittedName>
        <fullName evidence="1">Uncharacterized protein</fullName>
    </submittedName>
</protein>
<keyword evidence="2" id="KW-1185">Reference proteome</keyword>
<evidence type="ECO:0000313" key="2">
    <source>
        <dbReference type="Proteomes" id="UP001060085"/>
    </source>
</evidence>
<sequence length="454" mass="52103">MDSVNRAAVTPSKSRSRLARTFAKVLHIRAVTGIAPDDGIHKVKSGEMVKDNLVKKTYTQSFEDDEDQKLRDRAAIEAFLAKLFASLSTVKAAYAQLQFAQSPYDPDGIQSADEMVISELRNLSELKQCYLKKQFEESSPETTQISAEIQEQKSLLKTYEITVKKLDSQAKLKDSEITFLKEKLEEANRENKLLERRLNSSGQLSVPEKLQLSGLKPSHFITFLRQTVKSIRSFNRLVISEMESADWDLDAAANSIEPDVVYWKSSHKCYAFESFICREMFDGFDHPEFSISNESFTDPKKRQRLFFDRFMELKSVKPMDYLAWKPKSTFAKYCRAKYLRLIHPKLETSLFGNIDQRNMVNTGEFPETSFFVTFTEMAKRVWLIHCLAFSFNPEASIFQASKRSRFSEVYMESVSDEAFISSDNSPEKEPRVAFTVVPGFRIGKTAVQCQVYLS</sequence>
<organism evidence="1 2">
    <name type="scientific">Catharanthus roseus</name>
    <name type="common">Madagascar periwinkle</name>
    <name type="synonym">Vinca rosea</name>
    <dbReference type="NCBI Taxonomy" id="4058"/>
    <lineage>
        <taxon>Eukaryota</taxon>
        <taxon>Viridiplantae</taxon>
        <taxon>Streptophyta</taxon>
        <taxon>Embryophyta</taxon>
        <taxon>Tracheophyta</taxon>
        <taxon>Spermatophyta</taxon>
        <taxon>Magnoliopsida</taxon>
        <taxon>eudicotyledons</taxon>
        <taxon>Gunneridae</taxon>
        <taxon>Pentapetalae</taxon>
        <taxon>asterids</taxon>
        <taxon>lamiids</taxon>
        <taxon>Gentianales</taxon>
        <taxon>Apocynaceae</taxon>
        <taxon>Rauvolfioideae</taxon>
        <taxon>Vinceae</taxon>
        <taxon>Catharanthinae</taxon>
        <taxon>Catharanthus</taxon>
    </lineage>
</organism>
<comment type="caution">
    <text evidence="1">The sequence shown here is derived from an EMBL/GenBank/DDBJ whole genome shotgun (WGS) entry which is preliminary data.</text>
</comment>